<accession>H2D747</accession>
<keyword evidence="1" id="KW-0472">Membrane</keyword>
<dbReference type="EMBL" id="JN564797">
    <property type="protein sequence ID" value="AEX55152.1"/>
    <property type="molecule type" value="Genomic_DNA"/>
</dbReference>
<proteinExistence type="predicted"/>
<organism evidence="2">
    <name type="scientific">Streptococcus salivarius</name>
    <dbReference type="NCBI Taxonomy" id="1304"/>
    <lineage>
        <taxon>Bacteria</taxon>
        <taxon>Bacillati</taxon>
        <taxon>Bacillota</taxon>
        <taxon>Bacilli</taxon>
        <taxon>Lactobacillales</taxon>
        <taxon>Streptococcaceae</taxon>
        <taxon>Streptococcus</taxon>
    </lineage>
</organism>
<protein>
    <submittedName>
        <fullName evidence="2">Uncharacterized protein</fullName>
    </submittedName>
</protein>
<feature type="transmembrane region" description="Helical" evidence="1">
    <location>
        <begin position="18"/>
        <end position="35"/>
    </location>
</feature>
<evidence type="ECO:0000313" key="2">
    <source>
        <dbReference type="EMBL" id="AEX55152.1"/>
    </source>
</evidence>
<evidence type="ECO:0000256" key="1">
    <source>
        <dbReference type="SAM" id="Phobius"/>
    </source>
</evidence>
<keyword evidence="1" id="KW-0812">Transmembrane</keyword>
<reference evidence="2" key="1">
    <citation type="journal article" date="2012" name="Appl. Environ. Microbiol.">
        <title>Salivaricin D, a Novel Intrinsically Trypsin-Resistant Lantibiotic from Streptococcus salivarius 5M6c Isolated from a Healthy Infant.</title>
        <authorList>
            <person name="Birri D.J."/>
            <person name="Brede D.A."/>
            <person name="Nes I.F."/>
        </authorList>
    </citation>
    <scope>NUCLEOTIDE SEQUENCE</scope>
    <source>
        <strain evidence="2">5M6c</strain>
    </source>
</reference>
<name>H2D747_STRSL</name>
<keyword evidence="1" id="KW-1133">Transmembrane helix</keyword>
<sequence length="68" mass="8070">MDYNIQQQGFYAFIEGPVSYGFLTLIAFLIGFVIIRECLRNKIVFRTIIIVLFIIPFTLIELCQWIRH</sequence>
<feature type="transmembrane region" description="Helical" evidence="1">
    <location>
        <begin position="47"/>
        <end position="67"/>
    </location>
</feature>
<dbReference type="AlphaFoldDB" id="H2D747"/>